<evidence type="ECO:0000313" key="3">
    <source>
        <dbReference type="Proteomes" id="UP000664521"/>
    </source>
</evidence>
<dbReference type="Pfam" id="PF01261">
    <property type="entry name" value="AP_endonuc_2"/>
    <property type="match status" value="1"/>
</dbReference>
<keyword evidence="3" id="KW-1185">Reference proteome</keyword>
<evidence type="ECO:0000313" key="2">
    <source>
        <dbReference type="EMBL" id="CAF9904016.1"/>
    </source>
</evidence>
<dbReference type="InterPro" id="IPR050312">
    <property type="entry name" value="IolE/XylAMocC-like"/>
</dbReference>
<name>A0A8H3EBJ1_9LECA</name>
<dbReference type="OrthoDB" id="5360893at2759"/>
<gene>
    <name evidence="2" type="ORF">HETSPECPRED_003317</name>
</gene>
<accession>A0A8H3EBJ1</accession>
<dbReference type="Gene3D" id="3.20.20.150">
    <property type="entry name" value="Divalent-metal-dependent TIM barrel enzymes"/>
    <property type="match status" value="1"/>
</dbReference>
<dbReference type="Proteomes" id="UP000664521">
    <property type="component" value="Unassembled WGS sequence"/>
</dbReference>
<proteinExistence type="predicted"/>
<protein>
    <recommendedName>
        <fullName evidence="1">Xylose isomerase-like TIM barrel domain-containing protein</fullName>
    </recommendedName>
</protein>
<dbReference type="PANTHER" id="PTHR12110">
    <property type="entry name" value="HYDROXYPYRUVATE ISOMERASE"/>
    <property type="match status" value="1"/>
</dbReference>
<feature type="domain" description="Xylose isomerase-like TIM barrel" evidence="1">
    <location>
        <begin position="35"/>
        <end position="325"/>
    </location>
</feature>
<dbReference type="SUPFAM" id="SSF51658">
    <property type="entry name" value="Xylose isomerase-like"/>
    <property type="match status" value="1"/>
</dbReference>
<dbReference type="InterPro" id="IPR013022">
    <property type="entry name" value="Xyl_isomerase-like_TIM-brl"/>
</dbReference>
<dbReference type="InterPro" id="IPR036237">
    <property type="entry name" value="Xyl_isomerase-like_sf"/>
</dbReference>
<evidence type="ECO:0000259" key="1">
    <source>
        <dbReference type="Pfam" id="PF01261"/>
    </source>
</evidence>
<comment type="caution">
    <text evidence="2">The sequence shown here is derived from an EMBL/GenBank/DDBJ whole genome shotgun (WGS) entry which is preliminary data.</text>
</comment>
<dbReference type="EMBL" id="CAJPDS010000002">
    <property type="protein sequence ID" value="CAF9904016.1"/>
    <property type="molecule type" value="Genomic_DNA"/>
</dbReference>
<organism evidence="2 3">
    <name type="scientific">Heterodermia speciosa</name>
    <dbReference type="NCBI Taxonomy" id="116794"/>
    <lineage>
        <taxon>Eukaryota</taxon>
        <taxon>Fungi</taxon>
        <taxon>Dikarya</taxon>
        <taxon>Ascomycota</taxon>
        <taxon>Pezizomycotina</taxon>
        <taxon>Lecanoromycetes</taxon>
        <taxon>OSLEUM clade</taxon>
        <taxon>Lecanoromycetidae</taxon>
        <taxon>Caliciales</taxon>
        <taxon>Physciaceae</taxon>
        <taxon>Heterodermia</taxon>
    </lineage>
</organism>
<dbReference type="AlphaFoldDB" id="A0A8H3EBJ1"/>
<sequence>MPNPSPLDPRLWDFPIGITSLSLGRANVHRMEAKVQAAADAGFKGIEIFYEDLESLAHELCGDEDIKSSLRHAAHLIRRLCDSLGMTIINLQPFRDYEGLISRKRHEEKVSELKTWLILCKILRVDMILITSGFPSSPPIATGDQDRIIDDLREVADLGAQEDPPIRFAYEAISWGAHVNTWQHAWKIVQEADRPNLGLCLDTFHVLAKVWANPESTTGLRRAAADALGEDLQELVSVVSTKRLFSVQLADAVRLDPPLSPQHVWHDPSQHPLMTWSRQARLFPLEKEMGAYLPVLEILQSCIVDMGYRGWISMEVFNGSLFASDHRVPLLHARRGMSAWIKCRDALRREMTAKPDSEKQLSYVEVDTELPRR</sequence>
<reference evidence="2" key="1">
    <citation type="submission" date="2021-03" db="EMBL/GenBank/DDBJ databases">
        <authorList>
            <person name="Tagirdzhanova G."/>
        </authorList>
    </citation>
    <scope>NUCLEOTIDE SEQUENCE</scope>
</reference>
<dbReference type="PANTHER" id="PTHR12110:SF21">
    <property type="entry name" value="XYLOSE ISOMERASE-LIKE TIM BARREL DOMAIN-CONTAINING PROTEIN"/>
    <property type="match status" value="1"/>
</dbReference>